<proteinExistence type="inferred from homology"/>
<keyword evidence="5" id="KW-1015">Disulfide bond</keyword>
<dbReference type="PANTHER" id="PTHR28593">
    <property type="entry name" value="METEORIN-LIKE PROTEIN"/>
    <property type="match status" value="1"/>
</dbReference>
<dbReference type="PANTHER" id="PTHR28593:SF3">
    <property type="entry name" value="METEORIN-LIKE PROTEIN"/>
    <property type="match status" value="1"/>
</dbReference>
<evidence type="ECO:0000256" key="2">
    <source>
        <dbReference type="ARBA" id="ARBA00005669"/>
    </source>
</evidence>
<evidence type="ECO:0000256" key="1">
    <source>
        <dbReference type="ARBA" id="ARBA00004613"/>
    </source>
</evidence>
<evidence type="ECO:0000313" key="8">
    <source>
        <dbReference type="RefSeq" id="XP_006821826.1"/>
    </source>
</evidence>
<feature type="chain" id="PRO_5045118610" evidence="6">
    <location>
        <begin position="36"/>
        <end position="322"/>
    </location>
</feature>
<feature type="signal peptide" evidence="6">
    <location>
        <begin position="1"/>
        <end position="35"/>
    </location>
</feature>
<keyword evidence="3" id="KW-0964">Secreted</keyword>
<evidence type="ECO:0000256" key="5">
    <source>
        <dbReference type="ARBA" id="ARBA00023157"/>
    </source>
</evidence>
<comment type="subcellular location">
    <subcellularLocation>
        <location evidence="1">Secreted</location>
    </subcellularLocation>
</comment>
<comment type="similarity">
    <text evidence="2">Belongs to the meteorin family.</text>
</comment>
<keyword evidence="4 6" id="KW-0732">Signal</keyword>
<accession>A0ABM0MP85</accession>
<dbReference type="InterPro" id="IPR008993">
    <property type="entry name" value="TIMP-like_OB-fold"/>
</dbReference>
<keyword evidence="7" id="KW-1185">Reference proteome</keyword>
<sequence length="322" mass="36291">MNDGVALLLRVTMPSVRTQAVLLWCLVSCVVWVHCHYTSDECDWIGSSGLSEDPDNKSVQQLYLGCSKGRVDWDYAYGAIRITFQYGNSGKDFQGCIKPSSKFTGANIYVEGRTKLEYLIHPKLQDKDHNNAEDEGLWKELLSRTHCFESRDGRATLFAEAMPNMDGKRKTVSFEYDLKVNHHQQGKSRDTFEDCRPCNETELMTAFCASDFVVKSKIKEVSDDLSEKETRIELSIGTIYSQIEGVFTNTKHGRHTGTVSMPLQCGVKHGSGHFLMTGSVRLGKNHLTCAPRFSEFRKIAKEMTEKGLNECDMSDVINSPEN</sequence>
<dbReference type="InterPro" id="IPR051998">
    <property type="entry name" value="Meteorin-like"/>
</dbReference>
<evidence type="ECO:0000256" key="3">
    <source>
        <dbReference type="ARBA" id="ARBA00022525"/>
    </source>
</evidence>
<evidence type="ECO:0000313" key="7">
    <source>
        <dbReference type="Proteomes" id="UP000694865"/>
    </source>
</evidence>
<evidence type="ECO:0000256" key="6">
    <source>
        <dbReference type="SAM" id="SignalP"/>
    </source>
</evidence>
<dbReference type="RefSeq" id="XP_006821826.1">
    <property type="nucleotide sequence ID" value="XM_006821763.1"/>
</dbReference>
<organism evidence="7 8">
    <name type="scientific">Saccoglossus kowalevskii</name>
    <name type="common">Acorn worm</name>
    <dbReference type="NCBI Taxonomy" id="10224"/>
    <lineage>
        <taxon>Eukaryota</taxon>
        <taxon>Metazoa</taxon>
        <taxon>Hemichordata</taxon>
        <taxon>Enteropneusta</taxon>
        <taxon>Harrimaniidae</taxon>
        <taxon>Saccoglossus</taxon>
    </lineage>
</organism>
<evidence type="ECO:0000256" key="4">
    <source>
        <dbReference type="ARBA" id="ARBA00022729"/>
    </source>
</evidence>
<dbReference type="Proteomes" id="UP000694865">
    <property type="component" value="Unplaced"/>
</dbReference>
<reference evidence="8" key="1">
    <citation type="submission" date="2025-08" db="UniProtKB">
        <authorList>
            <consortium name="RefSeq"/>
        </authorList>
    </citation>
    <scope>IDENTIFICATION</scope>
    <source>
        <tissue evidence="8">Testes</tissue>
    </source>
</reference>
<protein>
    <submittedName>
        <fullName evidence="8">Meteorin-like protein-like isoform X2</fullName>
    </submittedName>
</protein>
<gene>
    <name evidence="8" type="primary">LOC100376741</name>
</gene>
<dbReference type="GeneID" id="100376741"/>
<dbReference type="Gene3D" id="2.40.50.120">
    <property type="match status" value="1"/>
</dbReference>
<name>A0ABM0MP85_SACKO</name>